<dbReference type="EMBL" id="MU006751">
    <property type="protein sequence ID" value="KAF2621775.1"/>
    <property type="molecule type" value="Genomic_DNA"/>
</dbReference>
<name>A0ACB6RK47_9PLEO</name>
<evidence type="ECO:0000313" key="2">
    <source>
        <dbReference type="Proteomes" id="UP000799754"/>
    </source>
</evidence>
<evidence type="ECO:0000313" key="1">
    <source>
        <dbReference type="EMBL" id="KAF2621775.1"/>
    </source>
</evidence>
<keyword evidence="2" id="KW-1185">Reference proteome</keyword>
<protein>
    <submittedName>
        <fullName evidence="1">Uncharacterized protein</fullName>
    </submittedName>
</protein>
<dbReference type="Proteomes" id="UP000799754">
    <property type="component" value="Unassembled WGS sequence"/>
</dbReference>
<comment type="caution">
    <text evidence="1">The sequence shown here is derived from an EMBL/GenBank/DDBJ whole genome shotgun (WGS) entry which is preliminary data.</text>
</comment>
<sequence>MEIMLDAGVGDEQDAKLSHEVILRSIFGGERWAGNLQVIFEYDHGDDWEHDITFLGKAHPTFRKAISIPEEQKAFCYADQGHLVAGNCGGTVGWDCLISPSRREARLTQS</sequence>
<accession>A0ACB6RK47</accession>
<reference evidence="1" key="1">
    <citation type="journal article" date="2020" name="Stud. Mycol.">
        <title>101 Dothideomycetes genomes: a test case for predicting lifestyles and emergence of pathogens.</title>
        <authorList>
            <person name="Haridas S."/>
            <person name="Albert R."/>
            <person name="Binder M."/>
            <person name="Bloem J."/>
            <person name="Labutti K."/>
            <person name="Salamov A."/>
            <person name="Andreopoulos B."/>
            <person name="Baker S."/>
            <person name="Barry K."/>
            <person name="Bills G."/>
            <person name="Bluhm B."/>
            <person name="Cannon C."/>
            <person name="Castanera R."/>
            <person name="Culley D."/>
            <person name="Daum C."/>
            <person name="Ezra D."/>
            <person name="Gonzalez J."/>
            <person name="Henrissat B."/>
            <person name="Kuo A."/>
            <person name="Liang C."/>
            <person name="Lipzen A."/>
            <person name="Lutzoni F."/>
            <person name="Magnuson J."/>
            <person name="Mondo S."/>
            <person name="Nolan M."/>
            <person name="Ohm R."/>
            <person name="Pangilinan J."/>
            <person name="Park H.-J."/>
            <person name="Ramirez L."/>
            <person name="Alfaro M."/>
            <person name="Sun H."/>
            <person name="Tritt A."/>
            <person name="Yoshinaga Y."/>
            <person name="Zwiers L.-H."/>
            <person name="Turgeon B."/>
            <person name="Goodwin S."/>
            <person name="Spatafora J."/>
            <person name="Crous P."/>
            <person name="Grigoriev I."/>
        </authorList>
    </citation>
    <scope>NUCLEOTIDE SEQUENCE</scope>
    <source>
        <strain evidence="1">CBS 525.71</strain>
    </source>
</reference>
<gene>
    <name evidence="1" type="ORF">BU25DRAFT_452466</name>
</gene>
<proteinExistence type="predicted"/>
<organism evidence="1 2">
    <name type="scientific">Macroventuria anomochaeta</name>
    <dbReference type="NCBI Taxonomy" id="301207"/>
    <lineage>
        <taxon>Eukaryota</taxon>
        <taxon>Fungi</taxon>
        <taxon>Dikarya</taxon>
        <taxon>Ascomycota</taxon>
        <taxon>Pezizomycotina</taxon>
        <taxon>Dothideomycetes</taxon>
        <taxon>Pleosporomycetidae</taxon>
        <taxon>Pleosporales</taxon>
        <taxon>Pleosporineae</taxon>
        <taxon>Didymellaceae</taxon>
        <taxon>Macroventuria</taxon>
    </lineage>
</organism>